<comment type="caution">
    <text evidence="3">The sequence shown here is derived from an EMBL/GenBank/DDBJ whole genome shotgun (WGS) entry which is preliminary data.</text>
</comment>
<accession>A0ABP7RN19</accession>
<keyword evidence="4" id="KW-1185">Reference proteome</keyword>
<dbReference type="Pfam" id="PF12697">
    <property type="entry name" value="Abhydrolase_6"/>
    <property type="match status" value="1"/>
</dbReference>
<dbReference type="Gene3D" id="3.40.50.1820">
    <property type="entry name" value="alpha/beta hydrolase"/>
    <property type="match status" value="1"/>
</dbReference>
<protein>
    <recommendedName>
        <fullName evidence="2">AB hydrolase-1 domain-containing protein</fullName>
    </recommendedName>
</protein>
<feature type="domain" description="AB hydrolase-1" evidence="2">
    <location>
        <begin position="13"/>
        <end position="205"/>
    </location>
</feature>
<gene>
    <name evidence="3" type="ORF">GCM10022232_42180</name>
</gene>
<dbReference type="EMBL" id="BAAAZX010000011">
    <property type="protein sequence ID" value="GAA3999810.1"/>
    <property type="molecule type" value="Genomic_DNA"/>
</dbReference>
<organism evidence="3 4">
    <name type="scientific">Streptomyces plumbiresistens</name>
    <dbReference type="NCBI Taxonomy" id="511811"/>
    <lineage>
        <taxon>Bacteria</taxon>
        <taxon>Bacillati</taxon>
        <taxon>Actinomycetota</taxon>
        <taxon>Actinomycetes</taxon>
        <taxon>Kitasatosporales</taxon>
        <taxon>Streptomycetaceae</taxon>
        <taxon>Streptomyces</taxon>
    </lineage>
</organism>
<name>A0ABP7RN19_9ACTN</name>
<dbReference type="InterPro" id="IPR029058">
    <property type="entry name" value="AB_hydrolase_fold"/>
</dbReference>
<sequence>MGLHGGGYDSRYFDAPGHPADEESARRQPSFAEAAAIIAEAIADAWQQLGDGRPGVVLLGHSIGGAIAVHMAAARTLTWPLLGLTVSGVGDVISPRAPFVDASLWRGGHNIEHHRLGDAYVRAVLVFAERCGSEDIEHMGAVLARLQELAGNEEPDKVRRAQGVPRRSDPRGGTAPATHARVIGRTERALHPAGPAWSARFMDPRAQGA</sequence>
<dbReference type="Proteomes" id="UP001500456">
    <property type="component" value="Unassembled WGS sequence"/>
</dbReference>
<dbReference type="RefSeq" id="WP_345565280.1">
    <property type="nucleotide sequence ID" value="NZ_BAAAZX010000011.1"/>
</dbReference>
<feature type="region of interest" description="Disordered" evidence="1">
    <location>
        <begin position="1"/>
        <end position="26"/>
    </location>
</feature>
<dbReference type="SUPFAM" id="SSF53474">
    <property type="entry name" value="alpha/beta-Hydrolases"/>
    <property type="match status" value="1"/>
</dbReference>
<evidence type="ECO:0000313" key="3">
    <source>
        <dbReference type="EMBL" id="GAA3999810.1"/>
    </source>
</evidence>
<evidence type="ECO:0000256" key="1">
    <source>
        <dbReference type="SAM" id="MobiDB-lite"/>
    </source>
</evidence>
<evidence type="ECO:0000313" key="4">
    <source>
        <dbReference type="Proteomes" id="UP001500456"/>
    </source>
</evidence>
<proteinExistence type="predicted"/>
<evidence type="ECO:0000259" key="2">
    <source>
        <dbReference type="Pfam" id="PF12697"/>
    </source>
</evidence>
<dbReference type="InterPro" id="IPR000073">
    <property type="entry name" value="AB_hydrolase_1"/>
</dbReference>
<reference evidence="4" key="1">
    <citation type="journal article" date="2019" name="Int. J. Syst. Evol. Microbiol.">
        <title>The Global Catalogue of Microorganisms (GCM) 10K type strain sequencing project: providing services to taxonomists for standard genome sequencing and annotation.</title>
        <authorList>
            <consortium name="The Broad Institute Genomics Platform"/>
            <consortium name="The Broad Institute Genome Sequencing Center for Infectious Disease"/>
            <person name="Wu L."/>
            <person name="Ma J."/>
        </authorList>
    </citation>
    <scope>NUCLEOTIDE SEQUENCE [LARGE SCALE GENOMIC DNA]</scope>
    <source>
        <strain evidence="4">JCM 16924</strain>
    </source>
</reference>
<feature type="region of interest" description="Disordered" evidence="1">
    <location>
        <begin position="153"/>
        <end position="209"/>
    </location>
</feature>